<evidence type="ECO:0000313" key="3">
    <source>
        <dbReference type="Proteomes" id="UP000595703"/>
    </source>
</evidence>
<dbReference type="Gene3D" id="3.40.630.30">
    <property type="match status" value="1"/>
</dbReference>
<evidence type="ECO:0000259" key="1">
    <source>
        <dbReference type="PROSITE" id="PS51186"/>
    </source>
</evidence>
<reference evidence="2 3" key="2">
    <citation type="journal article" date="2011" name="J. Antibiot.">
        <title>Furaquinocins I and J: novel polyketide isoprenoid hybrid compounds from Streptomyces reveromyceticus SN-593.</title>
        <authorList>
            <person name="Panthee S."/>
            <person name="Takahashi S."/>
            <person name="Takagi H."/>
            <person name="Nogawa T."/>
            <person name="Oowada E."/>
            <person name="Uramoto M."/>
            <person name="Osada H."/>
        </authorList>
    </citation>
    <scope>NUCLEOTIDE SEQUENCE [LARGE SCALE GENOMIC DNA]</scope>
    <source>
        <strain evidence="2 3">SN-593</strain>
    </source>
</reference>
<dbReference type="SUPFAM" id="SSF55729">
    <property type="entry name" value="Acyl-CoA N-acyltransferases (Nat)"/>
    <property type="match status" value="1"/>
</dbReference>
<feature type="domain" description="N-acetyltransferase" evidence="1">
    <location>
        <begin position="5"/>
        <end position="142"/>
    </location>
</feature>
<name>A0A7U3UX86_9ACTN</name>
<dbReference type="InterPro" id="IPR016181">
    <property type="entry name" value="Acyl_CoA_acyltransferase"/>
</dbReference>
<dbReference type="Proteomes" id="UP000595703">
    <property type="component" value="Chromosome"/>
</dbReference>
<keyword evidence="3" id="KW-1185">Reference proteome</keyword>
<reference evidence="2 3" key="1">
    <citation type="journal article" date="2010" name="J. Bacteriol.">
        <title>Biochemical characterization of a novel indole prenyltransferase from Streptomyces sp. SN-593.</title>
        <authorList>
            <person name="Takahashi S."/>
            <person name="Takagi H."/>
            <person name="Toyoda A."/>
            <person name="Uramoto M."/>
            <person name="Nogawa T."/>
            <person name="Ueki M."/>
            <person name="Sakaki Y."/>
            <person name="Osada H."/>
        </authorList>
    </citation>
    <scope>NUCLEOTIDE SEQUENCE [LARGE SCALE GENOMIC DNA]</scope>
    <source>
        <strain evidence="2 3">SN-593</strain>
    </source>
</reference>
<dbReference type="GO" id="GO:0016747">
    <property type="term" value="F:acyltransferase activity, transferring groups other than amino-acyl groups"/>
    <property type="evidence" value="ECO:0007669"/>
    <property type="project" value="InterPro"/>
</dbReference>
<reference evidence="2 3" key="3">
    <citation type="journal article" date="2011" name="Nat. Chem. Biol.">
        <title>Reveromycin A biosynthesis uses RevG and RevJ for stereospecific spiroacetal formation.</title>
        <authorList>
            <person name="Takahashi S."/>
            <person name="Toyoda A."/>
            <person name="Sekiyama Y."/>
            <person name="Takagi H."/>
            <person name="Nogawa T."/>
            <person name="Uramoto M."/>
            <person name="Suzuki R."/>
            <person name="Koshino H."/>
            <person name="Kumano T."/>
            <person name="Panthee S."/>
            <person name="Dairi T."/>
            <person name="Ishikawa J."/>
            <person name="Ikeda H."/>
            <person name="Sakaki Y."/>
            <person name="Osada H."/>
        </authorList>
    </citation>
    <scope>NUCLEOTIDE SEQUENCE [LARGE SCALE GENOMIC DNA]</scope>
    <source>
        <strain evidence="2 3">SN-593</strain>
    </source>
</reference>
<dbReference type="PANTHER" id="PTHR47237:SF1">
    <property type="entry name" value="SLL0310 PROTEIN"/>
    <property type="match status" value="1"/>
</dbReference>
<dbReference type="Pfam" id="PF00583">
    <property type="entry name" value="Acetyltransf_1"/>
    <property type="match status" value="1"/>
</dbReference>
<dbReference type="PROSITE" id="PS51186">
    <property type="entry name" value="GNAT"/>
    <property type="match status" value="1"/>
</dbReference>
<sequence>MRNDLIVTQATAAEWDEIVAWTADEGWNPGHGDAAHFLPSDPAGFLVGRLGGRVVSAVSVVVYSPAYAFLGYYLVHPEHRGTGLGLTTWNAALPRARGRVIGLDGVPAQQAAYARAGFLPAYRNVRHTGRPRTAGAAADPAAALAVAPHHHRAIAAYDRGCFPAARPEFVARWLTGDGHTARVLLGADGGVRGYGVIRPAHQGHRIGPLFADSPEEAGVLFDALVATLPPGAEVAIDIPDLYPAAAKLAADRGLSATSECLRMYTGQAPASRVDAVYGTTTLELG</sequence>
<gene>
    <name evidence="2" type="ORF">RVR_7312</name>
</gene>
<proteinExistence type="predicted"/>
<dbReference type="InterPro" id="IPR000182">
    <property type="entry name" value="GNAT_dom"/>
</dbReference>
<dbReference type="RefSeq" id="WP_202236338.1">
    <property type="nucleotide sequence ID" value="NZ_AP018365.1"/>
</dbReference>
<dbReference type="PANTHER" id="PTHR47237">
    <property type="entry name" value="SLL0310 PROTEIN"/>
    <property type="match status" value="1"/>
</dbReference>
<dbReference type="Gene3D" id="3.40.630.90">
    <property type="match status" value="1"/>
</dbReference>
<organism evidence="2 3">
    <name type="scientific">Actinacidiphila reveromycinica</name>
    <dbReference type="NCBI Taxonomy" id="659352"/>
    <lineage>
        <taxon>Bacteria</taxon>
        <taxon>Bacillati</taxon>
        <taxon>Actinomycetota</taxon>
        <taxon>Actinomycetes</taxon>
        <taxon>Kitasatosporales</taxon>
        <taxon>Streptomycetaceae</taxon>
        <taxon>Actinacidiphila</taxon>
    </lineage>
</organism>
<keyword evidence="2" id="KW-0808">Transferase</keyword>
<dbReference type="EMBL" id="AP018365">
    <property type="protein sequence ID" value="BBB00307.1"/>
    <property type="molecule type" value="Genomic_DNA"/>
</dbReference>
<dbReference type="KEGG" id="arev:RVR_7312"/>
<dbReference type="InterPro" id="IPR052729">
    <property type="entry name" value="Acyl/Acetyltrans_Enzymes"/>
</dbReference>
<reference evidence="2 3" key="4">
    <citation type="journal article" date="2020" name="Sci. Rep.">
        <title>beta-carboline chemical signals induce reveromycin production through a LuxR family regulator in Streptomyces sp. SN-593.</title>
        <authorList>
            <person name="Panthee S."/>
            <person name="Kito N."/>
            <person name="Hayashi T."/>
            <person name="Shimizu T."/>
            <person name="Ishikawa J."/>
            <person name="Hamamoto H."/>
            <person name="Osada H."/>
            <person name="Takahashi S."/>
        </authorList>
    </citation>
    <scope>NUCLEOTIDE SEQUENCE [LARGE SCALE GENOMIC DNA]</scope>
    <source>
        <strain evidence="2 3">SN-593</strain>
    </source>
</reference>
<dbReference type="Pfam" id="PF18014">
    <property type="entry name" value="Acetyltransf_18"/>
    <property type="match status" value="1"/>
</dbReference>
<accession>A0A7U3UX86</accession>
<dbReference type="AlphaFoldDB" id="A0A7U3UX86"/>
<evidence type="ECO:0000313" key="2">
    <source>
        <dbReference type="EMBL" id="BBB00307.1"/>
    </source>
</evidence>
<protein>
    <submittedName>
        <fullName evidence="2">Putative acetyltransferase</fullName>
    </submittedName>
</protein>
<dbReference type="InterPro" id="IPR041496">
    <property type="entry name" value="YitH/HolE_GNAT"/>
</dbReference>